<dbReference type="GO" id="GO:0006751">
    <property type="term" value="P:glutathione catabolic process"/>
    <property type="evidence" value="ECO:0007669"/>
    <property type="project" value="InterPro"/>
</dbReference>
<protein>
    <recommendedName>
        <fullName evidence="8">Gamma-glutamyltranspeptidase 1</fullName>
    </recommendedName>
</protein>
<dbReference type="PANTHER" id="PTHR11686:SF9">
    <property type="entry name" value="RE13973P"/>
    <property type="match status" value="1"/>
</dbReference>
<organism evidence="6 7">
    <name type="scientific">Scylla paramamosain</name>
    <name type="common">Mud crab</name>
    <dbReference type="NCBI Taxonomy" id="85552"/>
    <lineage>
        <taxon>Eukaryota</taxon>
        <taxon>Metazoa</taxon>
        <taxon>Ecdysozoa</taxon>
        <taxon>Arthropoda</taxon>
        <taxon>Crustacea</taxon>
        <taxon>Multicrustacea</taxon>
        <taxon>Malacostraca</taxon>
        <taxon>Eumalacostraca</taxon>
        <taxon>Eucarida</taxon>
        <taxon>Decapoda</taxon>
        <taxon>Pleocyemata</taxon>
        <taxon>Brachyura</taxon>
        <taxon>Eubrachyura</taxon>
        <taxon>Portunoidea</taxon>
        <taxon>Portunidae</taxon>
        <taxon>Portuninae</taxon>
        <taxon>Scylla</taxon>
    </lineage>
</organism>
<accession>A0AAW0TUH6</accession>
<dbReference type="PRINTS" id="PR01210">
    <property type="entry name" value="GGTRANSPTASE"/>
</dbReference>
<evidence type="ECO:0000313" key="6">
    <source>
        <dbReference type="EMBL" id="KAK8390336.1"/>
    </source>
</evidence>
<proteinExistence type="predicted"/>
<feature type="binding site" evidence="3">
    <location>
        <begin position="513"/>
        <end position="514"/>
    </location>
    <ligand>
        <name>L-glutamate</name>
        <dbReference type="ChEBI" id="CHEBI:29985"/>
    </ligand>
</feature>
<evidence type="ECO:0000256" key="5">
    <source>
        <dbReference type="SAM" id="Phobius"/>
    </source>
</evidence>
<dbReference type="Pfam" id="PF01019">
    <property type="entry name" value="G_glu_transpept"/>
    <property type="match status" value="1"/>
</dbReference>
<dbReference type="EMBL" id="JARAKH010000025">
    <property type="protein sequence ID" value="KAK8390336.1"/>
    <property type="molecule type" value="Genomic_DNA"/>
</dbReference>
<keyword evidence="1" id="KW-1199">Hemostasis impairing toxin</keyword>
<dbReference type="AlphaFoldDB" id="A0AAW0TUH6"/>
<evidence type="ECO:0000313" key="7">
    <source>
        <dbReference type="Proteomes" id="UP001487740"/>
    </source>
</evidence>
<feature type="binding site" evidence="3">
    <location>
        <position position="485"/>
    </location>
    <ligand>
        <name>L-glutamate</name>
        <dbReference type="ChEBI" id="CHEBI:29985"/>
    </ligand>
</feature>
<gene>
    <name evidence="6" type="ORF">O3P69_010188</name>
</gene>
<keyword evidence="5" id="KW-0812">Transmembrane</keyword>
<dbReference type="Gene3D" id="1.10.246.130">
    <property type="match status" value="1"/>
</dbReference>
<keyword evidence="7" id="KW-1185">Reference proteome</keyword>
<evidence type="ECO:0000256" key="3">
    <source>
        <dbReference type="PIRSR" id="PIRSR600101-2"/>
    </source>
</evidence>
<dbReference type="InterPro" id="IPR043137">
    <property type="entry name" value="GGT_ssub_C"/>
</dbReference>
<keyword evidence="5" id="KW-0472">Membrane</keyword>
<feature type="binding site" evidence="3">
    <location>
        <begin position="461"/>
        <end position="463"/>
    </location>
    <ligand>
        <name>L-glutamate</name>
        <dbReference type="ChEBI" id="CHEBI:29985"/>
    </ligand>
</feature>
<dbReference type="GO" id="GO:0036374">
    <property type="term" value="F:glutathione hydrolase activity"/>
    <property type="evidence" value="ECO:0007669"/>
    <property type="project" value="InterPro"/>
</dbReference>
<dbReference type="Gene3D" id="3.60.20.40">
    <property type="match status" value="1"/>
</dbReference>
<keyword evidence="1" id="KW-1202">Platelet aggregation activating toxin</keyword>
<dbReference type="FunFam" id="1.10.246.130:FF:000001">
    <property type="entry name" value="Gamma-glutamyltransferase 5 isoform 1"/>
    <property type="match status" value="1"/>
</dbReference>
<feature type="region of interest" description="Disordered" evidence="4">
    <location>
        <begin position="61"/>
        <end position="83"/>
    </location>
</feature>
<dbReference type="InterPro" id="IPR043138">
    <property type="entry name" value="GGT_lsub"/>
</dbReference>
<dbReference type="Proteomes" id="UP001487740">
    <property type="component" value="Unassembled WGS sequence"/>
</dbReference>
<feature type="binding site" evidence="3">
    <location>
        <position position="536"/>
    </location>
    <ligand>
        <name>L-glutamate</name>
        <dbReference type="ChEBI" id="CHEBI:29985"/>
    </ligand>
</feature>
<dbReference type="PANTHER" id="PTHR11686">
    <property type="entry name" value="GAMMA GLUTAMYL TRANSPEPTIDASE"/>
    <property type="match status" value="1"/>
</dbReference>
<evidence type="ECO:0008006" key="8">
    <source>
        <dbReference type="Google" id="ProtNLM"/>
    </source>
</evidence>
<dbReference type="InterPro" id="IPR029055">
    <property type="entry name" value="Ntn_hydrolases_N"/>
</dbReference>
<sequence length="830" mass="91482">MYRVHFSKKQLVLLGILACTCAVAVIVGVSVGLVQDSATEQSSNVKLAGTSNSHLFESWDDNTEDSEYVSTEPPPSPSELGEFDSAAVSADGQPCAQIAIEILRKNGSAADAAIAGLFCVGVINTQSMGLGGGFLLTYYERSSGKAYTLDARETAPAAAHEDMYHGDGDLMEKGRNSWWKDKKASLKGGLAVAVPGELRGYRELYTRFGGRLPWSDLLEPTIKLCEEGHLVNWHMARALKFNQIDILNEPSMSVFINPETGDVYKENDTLKRPQLAKTLRILQEDPDGLYTGQLANKLADDIQEFGGIITSEDLQNYKPEWREAMNVSLQNGNMRMFSIMPPGSGLILGFILNILDEYGFTPDSMDEGHRILTHHRITEAMKWAYAKRTELGDSNFVDVTELTKNLTSDAFAKNIRSQITDNQTFQDPEHYGAVTAIKEDHGTAHFSLLAPDGDAVSVTSTINLYFGAGIRSKQTGIVLNDEMDDFSAPNITNYFGLPPSPANFIRPGKRPLSSMCPAVFVDSEGDVRLVIGAAGGTKISSGVAWASLNNLWLGDDIKEAIDARRIHHQLFPMTLSYEDGIVTSQRGECISSVLDVLAGLILRWVRQDDIGYGGWLWCTPTCPSGGTSPALLAAVATHLSRSAADRCRMIKETAAPLFVTLVEVAKNCFGEDAALEMERIGMEVGKECWMKEWEDNFGMTSGRSGRTKRNILKMPNPASTNLLVCNLRALNVLTPKYEMNYPLVDAWISTNVSDAGVREKLLRLSKECQPLPIPLAPLETVERMEDVESIMKGVRKFHIYMDCMNLGGTDICMNKEMERVKEKWDNMNYP</sequence>
<name>A0AAW0TUH6_SCYPA</name>
<comment type="caution">
    <text evidence="6">The sequence shown here is derived from an EMBL/GenBank/DDBJ whole genome shotgun (WGS) entry which is preliminary data.</text>
</comment>
<feature type="active site" description="Nucleophile" evidence="2">
    <location>
        <position position="443"/>
    </location>
</feature>
<evidence type="ECO:0000256" key="2">
    <source>
        <dbReference type="PIRSR" id="PIRSR600101-1"/>
    </source>
</evidence>
<dbReference type="GO" id="GO:0005886">
    <property type="term" value="C:plasma membrane"/>
    <property type="evidence" value="ECO:0007669"/>
    <property type="project" value="TreeGrafter"/>
</dbReference>
<reference evidence="6 7" key="1">
    <citation type="submission" date="2023-03" db="EMBL/GenBank/DDBJ databases">
        <title>High-quality genome of Scylla paramamosain provides insights in environmental adaptation.</title>
        <authorList>
            <person name="Zhang L."/>
        </authorList>
    </citation>
    <scope>NUCLEOTIDE SEQUENCE [LARGE SCALE GENOMIC DNA]</scope>
    <source>
        <strain evidence="6">LZ_2023a</strain>
        <tissue evidence="6">Muscle</tissue>
    </source>
</reference>
<keyword evidence="1" id="KW-0800">Toxin</keyword>
<dbReference type="InterPro" id="IPR000101">
    <property type="entry name" value="GGT_peptidase"/>
</dbReference>
<feature type="transmembrane region" description="Helical" evidence="5">
    <location>
        <begin position="12"/>
        <end position="34"/>
    </location>
</feature>
<evidence type="ECO:0000256" key="4">
    <source>
        <dbReference type="SAM" id="MobiDB-lite"/>
    </source>
</evidence>
<evidence type="ECO:0000256" key="1">
    <source>
        <dbReference type="ARBA" id="ARBA00084097"/>
    </source>
</evidence>
<feature type="binding site" evidence="3">
    <location>
        <position position="152"/>
    </location>
    <ligand>
        <name>L-glutamate</name>
        <dbReference type="ChEBI" id="CHEBI:29985"/>
    </ligand>
</feature>
<dbReference type="SUPFAM" id="SSF56235">
    <property type="entry name" value="N-terminal nucleophile aminohydrolases (Ntn hydrolases)"/>
    <property type="match status" value="1"/>
</dbReference>
<dbReference type="FunFam" id="3.60.20.40:FF:000001">
    <property type="entry name" value="Gamma-glutamyltranspeptidase 1"/>
    <property type="match status" value="1"/>
</dbReference>
<keyword evidence="5" id="KW-1133">Transmembrane helix</keyword>